<keyword evidence="2" id="KW-0378">Hydrolase</keyword>
<dbReference type="CDD" id="cd00487">
    <property type="entry name" value="Pep_deformylase"/>
    <property type="match status" value="1"/>
</dbReference>
<dbReference type="RefSeq" id="WP_186914632.1">
    <property type="nucleotide sequence ID" value="NZ_JACOFZ010000001.1"/>
</dbReference>
<dbReference type="Gene3D" id="3.90.45.10">
    <property type="entry name" value="Peptide deformylase"/>
    <property type="match status" value="1"/>
</dbReference>
<dbReference type="HAMAP" id="MF_00163">
    <property type="entry name" value="Pep_deformylase"/>
    <property type="match status" value="1"/>
</dbReference>
<dbReference type="InterPro" id="IPR023635">
    <property type="entry name" value="Peptide_deformylase"/>
</dbReference>
<comment type="caution">
    <text evidence="3">The sequence shown here is derived from an EMBL/GenBank/DDBJ whole genome shotgun (WGS) entry which is preliminary data.</text>
</comment>
<dbReference type="GO" id="GO:0046872">
    <property type="term" value="F:metal ion binding"/>
    <property type="evidence" value="ECO:0007669"/>
    <property type="project" value="UniProtKB-KW"/>
</dbReference>
<accession>A0A923HJM7</accession>
<protein>
    <recommendedName>
        <fullName evidence="2">Peptide deformylase</fullName>
        <shortName evidence="2">PDF</shortName>
        <ecNumber evidence="2">3.5.1.88</ecNumber>
    </recommendedName>
    <alternativeName>
        <fullName evidence="2">Polypeptide deformylase</fullName>
    </alternativeName>
</protein>
<keyword evidence="2" id="KW-0648">Protein biosynthesis</keyword>
<dbReference type="GO" id="GO:0006412">
    <property type="term" value="P:translation"/>
    <property type="evidence" value="ECO:0007669"/>
    <property type="project" value="UniProtKB-UniRule"/>
</dbReference>
<organism evidence="3 4">
    <name type="scientific">Undibacterium nitidum</name>
    <dbReference type="NCBI Taxonomy" id="2762298"/>
    <lineage>
        <taxon>Bacteria</taxon>
        <taxon>Pseudomonadati</taxon>
        <taxon>Pseudomonadota</taxon>
        <taxon>Betaproteobacteria</taxon>
        <taxon>Burkholderiales</taxon>
        <taxon>Oxalobacteraceae</taxon>
        <taxon>Undibacterium</taxon>
    </lineage>
</organism>
<dbReference type="Proteomes" id="UP000627446">
    <property type="component" value="Unassembled WGS sequence"/>
</dbReference>
<reference evidence="3" key="1">
    <citation type="submission" date="2020-08" db="EMBL/GenBank/DDBJ databases">
        <title>Novel species isolated from subtropical streams in China.</title>
        <authorList>
            <person name="Lu H."/>
        </authorList>
    </citation>
    <scope>NUCLEOTIDE SEQUENCE</scope>
    <source>
        <strain evidence="3">LX22W</strain>
    </source>
</reference>
<name>A0A923HJM7_9BURK</name>
<dbReference type="PIRSF" id="PIRSF004749">
    <property type="entry name" value="Pep_def"/>
    <property type="match status" value="1"/>
</dbReference>
<feature type="binding site" evidence="2">
    <location>
        <position position="142"/>
    </location>
    <ligand>
        <name>Fe cation</name>
        <dbReference type="ChEBI" id="CHEBI:24875"/>
    </ligand>
</feature>
<keyword evidence="4" id="KW-1185">Reference proteome</keyword>
<feature type="active site" evidence="2">
    <location>
        <position position="139"/>
    </location>
</feature>
<evidence type="ECO:0000313" key="3">
    <source>
        <dbReference type="EMBL" id="MBC3880900.1"/>
    </source>
</evidence>
<evidence type="ECO:0000256" key="2">
    <source>
        <dbReference type="HAMAP-Rule" id="MF_00163"/>
    </source>
</evidence>
<evidence type="ECO:0000313" key="4">
    <source>
        <dbReference type="Proteomes" id="UP000627446"/>
    </source>
</evidence>
<feature type="binding site" evidence="2">
    <location>
        <position position="138"/>
    </location>
    <ligand>
        <name>Fe cation</name>
        <dbReference type="ChEBI" id="CHEBI:24875"/>
    </ligand>
</feature>
<dbReference type="SUPFAM" id="SSF56420">
    <property type="entry name" value="Peptide deformylase"/>
    <property type="match status" value="1"/>
</dbReference>
<dbReference type="PANTHER" id="PTHR10458">
    <property type="entry name" value="PEPTIDE DEFORMYLASE"/>
    <property type="match status" value="1"/>
</dbReference>
<comment type="catalytic activity">
    <reaction evidence="2">
        <text>N-terminal N-formyl-L-methionyl-[peptide] + H2O = N-terminal L-methionyl-[peptide] + formate</text>
        <dbReference type="Rhea" id="RHEA:24420"/>
        <dbReference type="Rhea" id="RHEA-COMP:10639"/>
        <dbReference type="Rhea" id="RHEA-COMP:10640"/>
        <dbReference type="ChEBI" id="CHEBI:15377"/>
        <dbReference type="ChEBI" id="CHEBI:15740"/>
        <dbReference type="ChEBI" id="CHEBI:49298"/>
        <dbReference type="ChEBI" id="CHEBI:64731"/>
        <dbReference type="EC" id="3.5.1.88"/>
    </reaction>
</comment>
<gene>
    <name evidence="2" type="primary">def</name>
    <name evidence="3" type="ORF">H8K36_05910</name>
</gene>
<dbReference type="Pfam" id="PF01327">
    <property type="entry name" value="Pep_deformylase"/>
    <property type="match status" value="1"/>
</dbReference>
<dbReference type="EMBL" id="JACOFZ010000001">
    <property type="protein sequence ID" value="MBC3880900.1"/>
    <property type="molecule type" value="Genomic_DNA"/>
</dbReference>
<sequence>MALPSILPSDDARLRLIASAVLDVFDPQFRQQSELLKSCLDAFRRQRGFGRGIAAPQIGISQRFIALNLGEGSFTLVNPEIIWHSEQSFTMWDDCMCFPDTLVKVRRFESISVRYIDEAGKTIEWHQLDRPLSELLQHELDHLDGVLALDLALDVNSTVSRQEFEMDRAKYQKQVDYTIPPPSLA</sequence>
<comment type="function">
    <text evidence="2">Removes the formyl group from the N-terminal Met of newly synthesized proteins. Requires at least a dipeptide for an efficient rate of reaction. N-terminal L-methionine is a prerequisite for activity but the enzyme has broad specificity at other positions.</text>
</comment>
<keyword evidence="2" id="KW-0479">Metal-binding</keyword>
<keyword evidence="2" id="KW-0408">Iron</keyword>
<comment type="similarity">
    <text evidence="1 2">Belongs to the polypeptide deformylase family.</text>
</comment>
<dbReference type="AlphaFoldDB" id="A0A923HJM7"/>
<dbReference type="PRINTS" id="PR01576">
    <property type="entry name" value="PDEFORMYLASE"/>
</dbReference>
<comment type="cofactor">
    <cofactor evidence="2">
        <name>Fe(2+)</name>
        <dbReference type="ChEBI" id="CHEBI:29033"/>
    </cofactor>
    <text evidence="2">Binds 1 Fe(2+) ion.</text>
</comment>
<dbReference type="EC" id="3.5.1.88" evidence="2"/>
<feature type="binding site" evidence="2">
    <location>
        <position position="95"/>
    </location>
    <ligand>
        <name>Fe cation</name>
        <dbReference type="ChEBI" id="CHEBI:24875"/>
    </ligand>
</feature>
<dbReference type="PANTHER" id="PTHR10458:SF22">
    <property type="entry name" value="PEPTIDE DEFORMYLASE"/>
    <property type="match status" value="1"/>
</dbReference>
<dbReference type="InterPro" id="IPR036821">
    <property type="entry name" value="Peptide_deformylase_sf"/>
</dbReference>
<proteinExistence type="inferred from homology"/>
<dbReference type="GO" id="GO:0042586">
    <property type="term" value="F:peptide deformylase activity"/>
    <property type="evidence" value="ECO:0007669"/>
    <property type="project" value="UniProtKB-UniRule"/>
</dbReference>
<evidence type="ECO:0000256" key="1">
    <source>
        <dbReference type="ARBA" id="ARBA00010759"/>
    </source>
</evidence>